<dbReference type="Gene3D" id="1.10.630.10">
    <property type="entry name" value="Cytochrome P450"/>
    <property type="match status" value="1"/>
</dbReference>
<proteinExistence type="evidence at transcript level"/>
<dbReference type="InterPro" id="IPR001128">
    <property type="entry name" value="Cyt_P450"/>
</dbReference>
<dbReference type="AlphaFoldDB" id="A0A3G2CK09"/>
<evidence type="ECO:0000256" key="1">
    <source>
        <dbReference type="ARBA" id="ARBA00010617"/>
    </source>
</evidence>
<keyword evidence="4 8" id="KW-0560">Oxidoreductase</keyword>
<dbReference type="FunFam" id="1.10.630.10:FF:000007">
    <property type="entry name" value="Cytochrome P450 76C4"/>
    <property type="match status" value="1"/>
</dbReference>
<dbReference type="PRINTS" id="PR00463">
    <property type="entry name" value="EP450I"/>
</dbReference>
<accession>A0A3G2CK09</accession>
<dbReference type="InterPro" id="IPR036396">
    <property type="entry name" value="Cyt_P450_sf"/>
</dbReference>
<dbReference type="GO" id="GO:0004497">
    <property type="term" value="F:monooxygenase activity"/>
    <property type="evidence" value="ECO:0007669"/>
    <property type="project" value="UniProtKB-KW"/>
</dbReference>
<keyword evidence="2 7" id="KW-0349">Heme</keyword>
<evidence type="ECO:0000256" key="5">
    <source>
        <dbReference type="ARBA" id="ARBA00023004"/>
    </source>
</evidence>
<dbReference type="EMBL" id="MG816202">
    <property type="protein sequence ID" value="AYM55665.1"/>
    <property type="molecule type" value="mRNA"/>
</dbReference>
<keyword evidence="5 7" id="KW-0408">Iron</keyword>
<dbReference type="InterPro" id="IPR002401">
    <property type="entry name" value="Cyt_P450_E_grp-I"/>
</dbReference>
<protein>
    <submittedName>
        <fullName evidence="9">Cytochrome p450</fullName>
    </submittedName>
</protein>
<dbReference type="GO" id="GO:0020037">
    <property type="term" value="F:heme binding"/>
    <property type="evidence" value="ECO:0007669"/>
    <property type="project" value="InterPro"/>
</dbReference>
<dbReference type="PRINTS" id="PR00385">
    <property type="entry name" value="P450"/>
</dbReference>
<dbReference type="GO" id="GO:0016705">
    <property type="term" value="F:oxidoreductase activity, acting on paired donors, with incorporation or reduction of molecular oxygen"/>
    <property type="evidence" value="ECO:0007669"/>
    <property type="project" value="InterPro"/>
</dbReference>
<comment type="similarity">
    <text evidence="1 8">Belongs to the cytochrome P450 family.</text>
</comment>
<gene>
    <name evidence="9" type="primary">CYP76A58</name>
</gene>
<dbReference type="PANTHER" id="PTHR47950">
    <property type="entry name" value="CYTOCHROME P450, FAMILY 76, SUBFAMILY C, POLYPEPTIDE 5-RELATED"/>
    <property type="match status" value="1"/>
</dbReference>
<dbReference type="InterPro" id="IPR017972">
    <property type="entry name" value="Cyt_P450_CS"/>
</dbReference>
<name>A0A3G2CK09_9ROSI</name>
<evidence type="ECO:0000313" key="9">
    <source>
        <dbReference type="EMBL" id="AYM55665.1"/>
    </source>
</evidence>
<evidence type="ECO:0000256" key="8">
    <source>
        <dbReference type="RuleBase" id="RU000461"/>
    </source>
</evidence>
<dbReference type="CDD" id="cd11073">
    <property type="entry name" value="CYP76-like"/>
    <property type="match status" value="1"/>
</dbReference>
<organism evidence="9">
    <name type="scientific">Croton stellatopilosus</name>
    <dbReference type="NCBI Taxonomy" id="431156"/>
    <lineage>
        <taxon>Eukaryota</taxon>
        <taxon>Viridiplantae</taxon>
        <taxon>Streptophyta</taxon>
        <taxon>Embryophyta</taxon>
        <taxon>Tracheophyta</taxon>
        <taxon>Spermatophyta</taxon>
        <taxon>Magnoliopsida</taxon>
        <taxon>eudicotyledons</taxon>
        <taxon>Gunneridae</taxon>
        <taxon>Pentapetalae</taxon>
        <taxon>rosids</taxon>
        <taxon>fabids</taxon>
        <taxon>Malpighiales</taxon>
        <taxon>Euphorbiaceae</taxon>
        <taxon>Crotonoideae</taxon>
        <taxon>Crotoneae</taxon>
        <taxon>Croton</taxon>
    </lineage>
</organism>
<keyword evidence="3 7" id="KW-0479">Metal-binding</keyword>
<evidence type="ECO:0000256" key="4">
    <source>
        <dbReference type="ARBA" id="ARBA00023002"/>
    </source>
</evidence>
<feature type="binding site" description="axial binding residue" evidence="7">
    <location>
        <position position="415"/>
    </location>
    <ligand>
        <name>heme</name>
        <dbReference type="ChEBI" id="CHEBI:30413"/>
    </ligand>
    <ligandPart>
        <name>Fe</name>
        <dbReference type="ChEBI" id="CHEBI:18248"/>
    </ligandPart>
</feature>
<dbReference type="Pfam" id="PF00067">
    <property type="entry name" value="p450"/>
    <property type="match status" value="1"/>
</dbReference>
<reference evidence="9" key="1">
    <citation type="submission" date="2018-01" db="EMBL/GenBank/DDBJ databases">
        <title>Identification of Cytochrome P450 in Croton stellatopilosus Transcriptome.</title>
        <authorList>
            <person name="Sintupachee S."/>
            <person name="De-Eknamkul W."/>
        </authorList>
    </citation>
    <scope>NUCLEOTIDE SEQUENCE</scope>
</reference>
<dbReference type="PANTHER" id="PTHR47950:SF4">
    <property type="entry name" value="GERANIOL 8-HYDROXYLASE-LIKE"/>
    <property type="match status" value="1"/>
</dbReference>
<dbReference type="GO" id="GO:0005506">
    <property type="term" value="F:iron ion binding"/>
    <property type="evidence" value="ECO:0007669"/>
    <property type="project" value="InterPro"/>
</dbReference>
<dbReference type="SUPFAM" id="SSF48264">
    <property type="entry name" value="Cytochrome P450"/>
    <property type="match status" value="1"/>
</dbReference>
<evidence type="ECO:0000256" key="7">
    <source>
        <dbReference type="PIRSR" id="PIRSR602401-1"/>
    </source>
</evidence>
<evidence type="ECO:0000256" key="3">
    <source>
        <dbReference type="ARBA" id="ARBA00022723"/>
    </source>
</evidence>
<evidence type="ECO:0000256" key="2">
    <source>
        <dbReference type="ARBA" id="ARBA00022617"/>
    </source>
</evidence>
<keyword evidence="6 8" id="KW-0503">Monooxygenase</keyword>
<sequence>MKNKLPPGPRGLPIIGNLLELGARPHESLTNLAKIHGPLMTIQLGLHTTIVATSAEMAKEILLKNDQAFLGRPIPHAVTAEHNYQRSVAWLSGGPKWKSLRKICNTHLFTPQRIDLLQGLRNEMINNGMVKSIQEACDAKQGVNIGRIVFGTTLNLLSNSMFSGDMLGYKSINAIEELKILIGKIMELSGKPNLSDYFPFLKPFDPQGIKKQIKISYDHLHELIDGIVGQRIKKRETCSDRYGDFLDILLDQTKDCGTDEFNREDAIILLADLFIGGTDTTTTTTEWAMTELIRNPKIMEKAKQELVETIGKGKILQEKDTIQLPYLQSIIKETMRLHTTAPLLLPHMAQMDVEICGYTIPKHTQVIVNAWALARDPTYWDNPTEFIPERFMNSGIDFRGTNFYFVPFSSGRRICPGVALGIRIMCLELASLIYHFDWELPNGMAINEMDMGDKFGTTLQKATPLIAIPQLAA</sequence>
<comment type="cofactor">
    <cofactor evidence="7">
        <name>heme</name>
        <dbReference type="ChEBI" id="CHEBI:30413"/>
    </cofactor>
</comment>
<evidence type="ECO:0000256" key="6">
    <source>
        <dbReference type="ARBA" id="ARBA00023033"/>
    </source>
</evidence>
<dbReference type="PROSITE" id="PS00086">
    <property type="entry name" value="CYTOCHROME_P450"/>
    <property type="match status" value="1"/>
</dbReference>